<reference evidence="3" key="1">
    <citation type="submission" date="2022-11" db="UniProtKB">
        <authorList>
            <consortium name="WormBaseParasite"/>
        </authorList>
    </citation>
    <scope>IDENTIFICATION</scope>
</reference>
<accession>A0A914EN78</accession>
<keyword evidence="1" id="KW-1133">Transmembrane helix</keyword>
<keyword evidence="1" id="KW-0812">Transmembrane</keyword>
<dbReference type="WBParaSite" id="ACRNAN_scaffold974.g24423.t1">
    <property type="protein sequence ID" value="ACRNAN_scaffold974.g24423.t1"/>
    <property type="gene ID" value="ACRNAN_scaffold974.g24423"/>
</dbReference>
<evidence type="ECO:0000313" key="3">
    <source>
        <dbReference type="WBParaSite" id="ACRNAN_scaffold974.g24423.t1"/>
    </source>
</evidence>
<keyword evidence="2" id="KW-1185">Reference proteome</keyword>
<keyword evidence="1" id="KW-0472">Membrane</keyword>
<organism evidence="2 3">
    <name type="scientific">Acrobeloides nanus</name>
    <dbReference type="NCBI Taxonomy" id="290746"/>
    <lineage>
        <taxon>Eukaryota</taxon>
        <taxon>Metazoa</taxon>
        <taxon>Ecdysozoa</taxon>
        <taxon>Nematoda</taxon>
        <taxon>Chromadorea</taxon>
        <taxon>Rhabditida</taxon>
        <taxon>Tylenchina</taxon>
        <taxon>Cephalobomorpha</taxon>
        <taxon>Cephaloboidea</taxon>
        <taxon>Cephalobidae</taxon>
        <taxon>Acrobeloides</taxon>
    </lineage>
</organism>
<proteinExistence type="predicted"/>
<sequence length="192" mass="22791">MFLWRFWTPTCYYNLYTCRAYGTLYRNHNVEDEKYFMTAWGSHVKRGAYIVAIVGIVLAIIQLIFGTYYTFANALLLILVCALVIYADRNEEEWAYVPYLVFQAIFIILNALIILTLFINGIVMPPYLDHIHVYGHFSREDLRIGIFVLLIFLLIEEIITIWFWSIIFRAYRYMREFKNKLPTTTVHVATIE</sequence>
<evidence type="ECO:0000313" key="2">
    <source>
        <dbReference type="Proteomes" id="UP000887540"/>
    </source>
</evidence>
<feature type="transmembrane region" description="Helical" evidence="1">
    <location>
        <begin position="99"/>
        <end position="124"/>
    </location>
</feature>
<evidence type="ECO:0000256" key="1">
    <source>
        <dbReference type="SAM" id="Phobius"/>
    </source>
</evidence>
<protein>
    <submittedName>
        <fullName evidence="3">Lysosomal-associated transmembrane protein 4B</fullName>
    </submittedName>
</protein>
<dbReference type="AlphaFoldDB" id="A0A914EN78"/>
<feature type="transmembrane region" description="Helical" evidence="1">
    <location>
        <begin position="144"/>
        <end position="171"/>
    </location>
</feature>
<dbReference type="Proteomes" id="UP000887540">
    <property type="component" value="Unplaced"/>
</dbReference>
<feature type="transmembrane region" description="Helical" evidence="1">
    <location>
        <begin position="71"/>
        <end position="87"/>
    </location>
</feature>
<feature type="transmembrane region" description="Helical" evidence="1">
    <location>
        <begin position="47"/>
        <end position="65"/>
    </location>
</feature>
<name>A0A914EN78_9BILA</name>